<feature type="transmembrane region" description="Helical" evidence="1">
    <location>
        <begin position="71"/>
        <end position="90"/>
    </location>
</feature>
<name>A0A3E3JZE3_9FIRM</name>
<comment type="caution">
    <text evidence="2">The sequence shown here is derived from an EMBL/GenBank/DDBJ whole genome shotgun (WGS) entry which is preliminary data.</text>
</comment>
<organism evidence="2 3">
    <name type="scientific">Sellimonas intestinalis</name>
    <dbReference type="NCBI Taxonomy" id="1653434"/>
    <lineage>
        <taxon>Bacteria</taxon>
        <taxon>Bacillati</taxon>
        <taxon>Bacillota</taxon>
        <taxon>Clostridia</taxon>
        <taxon>Lachnospirales</taxon>
        <taxon>Lachnospiraceae</taxon>
        <taxon>Sellimonas</taxon>
    </lineage>
</organism>
<keyword evidence="1" id="KW-1133">Transmembrane helix</keyword>
<dbReference type="RefSeq" id="WP_024734008.1">
    <property type="nucleotide sequence ID" value="NZ_BAABYU010000001.1"/>
</dbReference>
<dbReference type="Pfam" id="PF12679">
    <property type="entry name" value="ABC2_membrane_2"/>
    <property type="match status" value="1"/>
</dbReference>
<protein>
    <submittedName>
        <fullName evidence="2">ABC transporter permease</fullName>
    </submittedName>
</protein>
<dbReference type="GO" id="GO:0140359">
    <property type="term" value="F:ABC-type transporter activity"/>
    <property type="evidence" value="ECO:0007669"/>
    <property type="project" value="InterPro"/>
</dbReference>
<dbReference type="OrthoDB" id="9800309at2"/>
<dbReference type="GeneID" id="97194415"/>
<keyword evidence="1" id="KW-0812">Transmembrane</keyword>
<reference evidence="2 3" key="1">
    <citation type="submission" date="2018-08" db="EMBL/GenBank/DDBJ databases">
        <title>A genome reference for cultivated species of the human gut microbiota.</title>
        <authorList>
            <person name="Zou Y."/>
            <person name="Xue W."/>
            <person name="Luo G."/>
        </authorList>
    </citation>
    <scope>NUCLEOTIDE SEQUENCE [LARGE SCALE GENOMIC DNA]</scope>
    <source>
        <strain evidence="2 3">AF37-2AT</strain>
    </source>
</reference>
<sequence>MGIYLHEMKRGRMGLLAWGCVIGGMIALCLLLYPELTKEGASIQAAIESMGTFTAAFGADRLNYAELMGFYGIYGGCMLGIGGIFYAAVLGTGMLEKEEREHTAEFLLTHPVSRSQVVTEKLLAMISQMLLLNGMVILLSVVSFCIIGEKPDWHDFFLFHGAQIVMQFEILCICFGISAFLKKGATSAGIGIAAALYFLGVFGNITEKAEFVTYITPYTYADGANVIPAGELDIKLVMLGMVYAVIGLIAAYGKYTRKDIC</sequence>
<dbReference type="PANTHER" id="PTHR37305:SF1">
    <property type="entry name" value="MEMBRANE PROTEIN"/>
    <property type="match status" value="1"/>
</dbReference>
<evidence type="ECO:0000313" key="2">
    <source>
        <dbReference type="EMBL" id="RGE85419.1"/>
    </source>
</evidence>
<evidence type="ECO:0000256" key="1">
    <source>
        <dbReference type="SAM" id="Phobius"/>
    </source>
</evidence>
<dbReference type="Proteomes" id="UP000261080">
    <property type="component" value="Unassembled WGS sequence"/>
</dbReference>
<keyword evidence="3" id="KW-1185">Reference proteome</keyword>
<accession>A0A3E3JZE3</accession>
<evidence type="ECO:0000313" key="3">
    <source>
        <dbReference type="Proteomes" id="UP000261080"/>
    </source>
</evidence>
<dbReference type="AlphaFoldDB" id="A0A3E3JZE3"/>
<keyword evidence="1" id="KW-0472">Membrane</keyword>
<gene>
    <name evidence="2" type="ORF">DW016_12955</name>
</gene>
<feature type="transmembrane region" description="Helical" evidence="1">
    <location>
        <begin position="188"/>
        <end position="205"/>
    </location>
</feature>
<feature type="transmembrane region" description="Helical" evidence="1">
    <location>
        <begin position="130"/>
        <end position="149"/>
    </location>
</feature>
<feature type="transmembrane region" description="Helical" evidence="1">
    <location>
        <begin position="12"/>
        <end position="33"/>
    </location>
</feature>
<proteinExistence type="predicted"/>
<dbReference type="GO" id="GO:0005886">
    <property type="term" value="C:plasma membrane"/>
    <property type="evidence" value="ECO:0007669"/>
    <property type="project" value="UniProtKB-SubCell"/>
</dbReference>
<feature type="transmembrane region" description="Helical" evidence="1">
    <location>
        <begin position="161"/>
        <end position="181"/>
    </location>
</feature>
<dbReference type="EMBL" id="QVLX01000008">
    <property type="protein sequence ID" value="RGE85419.1"/>
    <property type="molecule type" value="Genomic_DNA"/>
</dbReference>
<feature type="transmembrane region" description="Helical" evidence="1">
    <location>
        <begin position="236"/>
        <end position="255"/>
    </location>
</feature>
<dbReference type="PANTHER" id="PTHR37305">
    <property type="entry name" value="INTEGRAL MEMBRANE PROTEIN-RELATED"/>
    <property type="match status" value="1"/>
</dbReference>